<feature type="region of interest" description="Disordered" evidence="1">
    <location>
        <begin position="82"/>
        <end position="101"/>
    </location>
</feature>
<evidence type="ECO:0000256" key="1">
    <source>
        <dbReference type="SAM" id="MobiDB-lite"/>
    </source>
</evidence>
<dbReference type="Proteomes" id="UP001501584">
    <property type="component" value="Unassembled WGS sequence"/>
</dbReference>
<name>A0ABN3FLV7_9ACTN</name>
<proteinExistence type="predicted"/>
<comment type="caution">
    <text evidence="2">The sequence shown here is derived from an EMBL/GenBank/DDBJ whole genome shotgun (WGS) entry which is preliminary data.</text>
</comment>
<evidence type="ECO:0000313" key="2">
    <source>
        <dbReference type="EMBL" id="GAA2333119.1"/>
    </source>
</evidence>
<reference evidence="2 3" key="1">
    <citation type="journal article" date="2019" name="Int. J. Syst. Evol. Microbiol.">
        <title>The Global Catalogue of Microorganisms (GCM) 10K type strain sequencing project: providing services to taxonomists for standard genome sequencing and annotation.</title>
        <authorList>
            <consortium name="The Broad Institute Genomics Platform"/>
            <consortium name="The Broad Institute Genome Sequencing Center for Infectious Disease"/>
            <person name="Wu L."/>
            <person name="Ma J."/>
        </authorList>
    </citation>
    <scope>NUCLEOTIDE SEQUENCE [LARGE SCALE GENOMIC DNA]</scope>
    <source>
        <strain evidence="2 3">JCM 6238</strain>
    </source>
</reference>
<gene>
    <name evidence="2" type="ORF">GCM10010403_26250</name>
</gene>
<organism evidence="2 3">
    <name type="scientific">Glycomyces rutgersensis</name>
    <dbReference type="NCBI Taxonomy" id="58115"/>
    <lineage>
        <taxon>Bacteria</taxon>
        <taxon>Bacillati</taxon>
        <taxon>Actinomycetota</taxon>
        <taxon>Actinomycetes</taxon>
        <taxon>Glycomycetales</taxon>
        <taxon>Glycomycetaceae</taxon>
        <taxon>Glycomyces</taxon>
    </lineage>
</organism>
<dbReference type="EMBL" id="BAAASX010000004">
    <property type="protein sequence ID" value="GAA2333119.1"/>
    <property type="molecule type" value="Genomic_DNA"/>
</dbReference>
<sequence length="274" mass="31141">MREAAYHAFLRDSEELHMAHLEPSEPNRVLVYLRWYLQIVLAVLYWRVLPFPDPPSRCRRSRASCEARQPNRYVGRAPVAESVETIDAAEPPPADPRALTEPPAIPVEWRTATQSFARPAQVRPAPVRRPGPPRPRRPHRPHPVMAPRNGARSRRRADTRRIFLHTYGMTRDQNHRNLNWPRGSWTGFDVSETFPVNPRRGAIKRRRNRRPRNLALARSFPTTTPVFPVGATSRPAPVGTARLLPLAPPQLPTESLGRMVRAAASSRLPVGGRR</sequence>
<keyword evidence="3" id="KW-1185">Reference proteome</keyword>
<feature type="region of interest" description="Disordered" evidence="1">
    <location>
        <begin position="117"/>
        <end position="156"/>
    </location>
</feature>
<accession>A0ABN3FLV7</accession>
<protein>
    <submittedName>
        <fullName evidence="2">Uncharacterized protein</fullName>
    </submittedName>
</protein>
<evidence type="ECO:0000313" key="3">
    <source>
        <dbReference type="Proteomes" id="UP001501584"/>
    </source>
</evidence>